<dbReference type="EMBL" id="VXBT01006605">
    <property type="protein sequence ID" value="NXO12247.1"/>
    <property type="molecule type" value="Genomic_DNA"/>
</dbReference>
<feature type="compositionally biased region" description="Low complexity" evidence="1">
    <location>
        <begin position="25"/>
        <end position="41"/>
    </location>
</feature>
<feature type="compositionally biased region" description="Low complexity" evidence="1">
    <location>
        <begin position="114"/>
        <end position="124"/>
    </location>
</feature>
<accession>A0A7L1PLV4</accession>
<reference evidence="2 3" key="1">
    <citation type="submission" date="2019-09" db="EMBL/GenBank/DDBJ databases">
        <title>Bird 10,000 Genomes (B10K) Project - Family phase.</title>
        <authorList>
            <person name="Zhang G."/>
        </authorList>
    </citation>
    <scope>NUCLEOTIDE SEQUENCE [LARGE SCALE GENOMIC DNA]</scope>
    <source>
        <strain evidence="2">B10K-DU-002-24</strain>
        <tissue evidence="2">Muscle</tissue>
    </source>
</reference>
<evidence type="ECO:0000313" key="3">
    <source>
        <dbReference type="Proteomes" id="UP000534407"/>
    </source>
</evidence>
<dbReference type="GO" id="GO:0016363">
    <property type="term" value="C:nuclear matrix"/>
    <property type="evidence" value="ECO:0007669"/>
    <property type="project" value="TreeGrafter"/>
</dbReference>
<comment type="caution">
    <text evidence="2">The sequence shown here is derived from an EMBL/GenBank/DDBJ whole genome shotgun (WGS) entry which is preliminary data.</text>
</comment>
<gene>
    <name evidence="2" type="primary">Akap8l</name>
    <name evidence="2" type="ORF">ORIORI_R15765</name>
</gene>
<dbReference type="AlphaFoldDB" id="A0A7L1PLV4"/>
<dbReference type="InterPro" id="IPR007071">
    <property type="entry name" value="AKAP95"/>
</dbReference>
<feature type="non-terminal residue" evidence="2">
    <location>
        <position position="124"/>
    </location>
</feature>
<protein>
    <submittedName>
        <fullName evidence="2">AKP8L protein</fullName>
    </submittedName>
</protein>
<dbReference type="PANTHER" id="PTHR12190:SF4">
    <property type="entry name" value="A-KINASE ANCHOR PROTEIN 8-LIKE"/>
    <property type="match status" value="1"/>
</dbReference>
<feature type="compositionally biased region" description="Low complexity" evidence="1">
    <location>
        <begin position="97"/>
        <end position="107"/>
    </location>
</feature>
<keyword evidence="3" id="KW-1185">Reference proteome</keyword>
<evidence type="ECO:0000256" key="1">
    <source>
        <dbReference type="SAM" id="MobiDB-lite"/>
    </source>
</evidence>
<proteinExistence type="predicted"/>
<dbReference type="Proteomes" id="UP000534407">
    <property type="component" value="Unassembled WGS sequence"/>
</dbReference>
<dbReference type="GO" id="GO:0034237">
    <property type="term" value="F:protein kinase A regulatory subunit binding"/>
    <property type="evidence" value="ECO:0007669"/>
    <property type="project" value="TreeGrafter"/>
</dbReference>
<feature type="compositionally biased region" description="Basic and acidic residues" evidence="1">
    <location>
        <begin position="49"/>
        <end position="61"/>
    </location>
</feature>
<evidence type="ECO:0000313" key="2">
    <source>
        <dbReference type="EMBL" id="NXO12247.1"/>
    </source>
</evidence>
<feature type="non-terminal residue" evidence="2">
    <location>
        <position position="1"/>
    </location>
</feature>
<dbReference type="PANTHER" id="PTHR12190">
    <property type="entry name" value="A-KINASE ANCHOR PROTEIN AKAP 8"/>
    <property type="match status" value="1"/>
</dbReference>
<organism evidence="2 3">
    <name type="scientific">Oriolus oriolus</name>
    <name type="common">Eurasian golden oriole</name>
    <name type="synonym">Coracias oriolus</name>
    <dbReference type="NCBI Taxonomy" id="181099"/>
    <lineage>
        <taxon>Eukaryota</taxon>
        <taxon>Metazoa</taxon>
        <taxon>Chordata</taxon>
        <taxon>Craniata</taxon>
        <taxon>Vertebrata</taxon>
        <taxon>Euteleostomi</taxon>
        <taxon>Archelosauria</taxon>
        <taxon>Archosauria</taxon>
        <taxon>Dinosauria</taxon>
        <taxon>Saurischia</taxon>
        <taxon>Theropoda</taxon>
        <taxon>Coelurosauria</taxon>
        <taxon>Aves</taxon>
        <taxon>Neognathae</taxon>
        <taxon>Neoaves</taxon>
        <taxon>Telluraves</taxon>
        <taxon>Australaves</taxon>
        <taxon>Passeriformes</taxon>
        <taxon>Corvoidea</taxon>
        <taxon>Corvidae</taxon>
        <taxon>Oriolus</taxon>
    </lineage>
</organism>
<sequence>SAGYEGYGYGYGYGHEGSGAYGYGAAAGNSWDLGGSEPDGAPDGGGDLGKQRPELGAHAEPEGMQGRGYGAAGDRYDPYEPYDSRSSLNDRDPYPRPAYDYPDYPNDYPDHYPNHYPNDYPNDY</sequence>
<name>A0A7L1PLV4_ORIOR</name>
<dbReference type="GO" id="GO:0003677">
    <property type="term" value="F:DNA binding"/>
    <property type="evidence" value="ECO:0007669"/>
    <property type="project" value="InterPro"/>
</dbReference>
<feature type="region of interest" description="Disordered" evidence="1">
    <location>
        <begin position="25"/>
        <end position="124"/>
    </location>
</feature>